<dbReference type="PANTHER" id="PTHR31750">
    <property type="entry name" value="PROTEIN STAY-GREEN 1, CHLOROPLASTIC-RELATED"/>
    <property type="match status" value="1"/>
</dbReference>
<reference evidence="4" key="1">
    <citation type="journal article" date="2019" name="Int. J. Syst. Evol. Microbiol.">
        <title>The Global Catalogue of Microorganisms (GCM) 10K type strain sequencing project: providing services to taxonomists for standard genome sequencing and annotation.</title>
        <authorList>
            <consortium name="The Broad Institute Genomics Platform"/>
            <consortium name="The Broad Institute Genome Sequencing Center for Infectious Disease"/>
            <person name="Wu L."/>
            <person name="Ma J."/>
        </authorList>
    </citation>
    <scope>NUCLEOTIDE SEQUENCE [LARGE SCALE GENOMIC DNA]</scope>
    <source>
        <strain evidence="4">CGMCC 1.15474</strain>
    </source>
</reference>
<keyword evidence="1" id="KW-0809">Transit peptide</keyword>
<comment type="caution">
    <text evidence="3">The sequence shown here is derived from an EMBL/GenBank/DDBJ whole genome shotgun (WGS) entry which is preliminary data.</text>
</comment>
<dbReference type="RefSeq" id="WP_247343216.1">
    <property type="nucleotide sequence ID" value="NZ_CP095550.1"/>
</dbReference>
<gene>
    <name evidence="3" type="ORF">ACFSKK_24490</name>
</gene>
<accession>A0ABW5C350</accession>
<proteinExistence type="predicted"/>
<dbReference type="InterPro" id="IPR024438">
    <property type="entry name" value="Staygreen"/>
</dbReference>
<dbReference type="Pfam" id="PF12638">
    <property type="entry name" value="Staygreen"/>
    <property type="match status" value="1"/>
</dbReference>
<evidence type="ECO:0000313" key="4">
    <source>
        <dbReference type="Proteomes" id="UP001597318"/>
    </source>
</evidence>
<feature type="domain" description="Staygreen protein" evidence="2">
    <location>
        <begin position="3"/>
        <end position="148"/>
    </location>
</feature>
<evidence type="ECO:0000256" key="1">
    <source>
        <dbReference type="ARBA" id="ARBA00022946"/>
    </source>
</evidence>
<dbReference type="PANTHER" id="PTHR31750:SF4">
    <property type="entry name" value="LP06106P"/>
    <property type="match status" value="1"/>
</dbReference>
<evidence type="ECO:0000313" key="3">
    <source>
        <dbReference type="EMBL" id="MFD2216832.1"/>
    </source>
</evidence>
<evidence type="ECO:0000259" key="2">
    <source>
        <dbReference type="Pfam" id="PF12638"/>
    </source>
</evidence>
<dbReference type="Proteomes" id="UP001597318">
    <property type="component" value="Unassembled WGS sequence"/>
</dbReference>
<keyword evidence="4" id="KW-1185">Reference proteome</keyword>
<protein>
    <submittedName>
        <fullName evidence="3">Staygreen family protein</fullName>
    </submittedName>
</protein>
<organism evidence="3 4">
    <name type="scientific">Metabacillus endolithicus</name>
    <dbReference type="NCBI Taxonomy" id="1535204"/>
    <lineage>
        <taxon>Bacteria</taxon>
        <taxon>Bacillati</taxon>
        <taxon>Bacillota</taxon>
        <taxon>Bacilli</taxon>
        <taxon>Bacillales</taxon>
        <taxon>Bacillaceae</taxon>
        <taxon>Metabacillus</taxon>
    </lineage>
</organism>
<name>A0ABW5C350_9BACI</name>
<sequence length="167" mass="19558">MPSFNPEKLFVNVIPPASSFKPIDGRKYTLTHSDLTGELFLDVGYLFNEKKINPKMRDEVLAEWRRSKQNQLNLIGKAYVDGGEFSKEIAEVRFNIFKKEMNTALKGIIYGDLSFFVNYPPLLDAPIYISFESNYPEYRQVLYYGNPRIYLNKIQPTQLDHRLNFQF</sequence>
<dbReference type="EMBL" id="JBHUIK010000009">
    <property type="protein sequence ID" value="MFD2216832.1"/>
    <property type="molecule type" value="Genomic_DNA"/>
</dbReference>